<dbReference type="GO" id="GO:0032153">
    <property type="term" value="C:cell division site"/>
    <property type="evidence" value="ECO:0007669"/>
    <property type="project" value="TreeGrafter"/>
</dbReference>
<keyword evidence="4" id="KW-0132">Cell division</keyword>
<dbReference type="PROSITE" id="PS51724">
    <property type="entry name" value="SPOR"/>
    <property type="match status" value="1"/>
</dbReference>
<dbReference type="InterPro" id="IPR036680">
    <property type="entry name" value="SPOR-like_sf"/>
</dbReference>
<dbReference type="InterPro" id="IPR007730">
    <property type="entry name" value="SPOR-like_dom"/>
</dbReference>
<dbReference type="InParanoid" id="A0A6M4HAU7"/>
<dbReference type="PANTHER" id="PTHR38687">
    <property type="entry name" value="CELL DIVISION PROTEIN DEDD-RELATED"/>
    <property type="match status" value="1"/>
</dbReference>
<evidence type="ECO:0000313" key="5">
    <source>
        <dbReference type="Proteomes" id="UP000503096"/>
    </source>
</evidence>
<name>A0A6M4HAU7_9PROT</name>
<evidence type="ECO:0000259" key="3">
    <source>
        <dbReference type="PROSITE" id="PS51724"/>
    </source>
</evidence>
<dbReference type="EMBL" id="CP053073">
    <property type="protein sequence ID" value="QJR16929.1"/>
    <property type="molecule type" value="Genomic_DNA"/>
</dbReference>
<dbReference type="GO" id="GO:0030428">
    <property type="term" value="C:cell septum"/>
    <property type="evidence" value="ECO:0007669"/>
    <property type="project" value="TreeGrafter"/>
</dbReference>
<accession>A0A6M4HAU7</accession>
<keyword evidence="2" id="KW-0812">Transmembrane</keyword>
<dbReference type="SUPFAM" id="SSF110997">
    <property type="entry name" value="Sporulation related repeat"/>
    <property type="match status" value="1"/>
</dbReference>
<dbReference type="Proteomes" id="UP000503096">
    <property type="component" value="Chromosome"/>
</dbReference>
<feature type="region of interest" description="Disordered" evidence="1">
    <location>
        <begin position="60"/>
        <end position="106"/>
    </location>
</feature>
<dbReference type="Pfam" id="PF05036">
    <property type="entry name" value="SPOR"/>
    <property type="match status" value="1"/>
</dbReference>
<dbReference type="Gene3D" id="3.30.70.1070">
    <property type="entry name" value="Sporulation related repeat"/>
    <property type="match status" value="1"/>
</dbReference>
<dbReference type="PANTHER" id="PTHR38687:SF1">
    <property type="entry name" value="CELL DIVISION PROTEIN DEDD"/>
    <property type="match status" value="1"/>
</dbReference>
<keyword evidence="4" id="KW-0131">Cell cycle</keyword>
<evidence type="ECO:0000256" key="1">
    <source>
        <dbReference type="SAM" id="MobiDB-lite"/>
    </source>
</evidence>
<dbReference type="InterPro" id="IPR052521">
    <property type="entry name" value="Cell_div_SPOR-domain"/>
</dbReference>
<protein>
    <submittedName>
        <fullName evidence="4">Cell division protein FtsN</fullName>
    </submittedName>
</protein>
<dbReference type="GO" id="GO:0032506">
    <property type="term" value="P:cytokinetic process"/>
    <property type="evidence" value="ECO:0007669"/>
    <property type="project" value="TreeGrafter"/>
</dbReference>
<evidence type="ECO:0000313" key="4">
    <source>
        <dbReference type="EMBL" id="QJR16929.1"/>
    </source>
</evidence>
<feature type="domain" description="SPOR" evidence="3">
    <location>
        <begin position="154"/>
        <end position="234"/>
    </location>
</feature>
<keyword evidence="5" id="KW-1185">Reference proteome</keyword>
<feature type="region of interest" description="Disordered" evidence="1">
    <location>
        <begin position="126"/>
        <end position="152"/>
    </location>
</feature>
<organism evidence="4 5">
    <name type="scientific">Usitatibacter palustris</name>
    <dbReference type="NCBI Taxonomy" id="2732487"/>
    <lineage>
        <taxon>Bacteria</taxon>
        <taxon>Pseudomonadati</taxon>
        <taxon>Pseudomonadota</taxon>
        <taxon>Betaproteobacteria</taxon>
        <taxon>Nitrosomonadales</taxon>
        <taxon>Usitatibacteraceae</taxon>
        <taxon>Usitatibacter</taxon>
    </lineage>
</organism>
<sequence length="239" mass="25452">MPKDYAKENSSPRESRLAHPMLLGIIIGLLMGIIIALSVALWLNRLSNPFVDKGKAIEPLPKIGATQPPPPPEVTKAIEKAAEKSKGAEKDKTKPEATAAAKTPTKNERPRFEFYQILPGEKEVTDKEVKAAKAAPPPPAAAAKPGSSPSSPKAFAGEIYWLQAGAFASETEADNLKAKIALVGLEASVKPVTVPDKGTLYRVRLGPYQSLESANRIKSALSQNGVGAAIIRTDEAKKE</sequence>
<reference evidence="4 5" key="1">
    <citation type="submission" date="2020-04" db="EMBL/GenBank/DDBJ databases">
        <title>Usitatibacter rugosus gen. nov., sp. nov. and Usitatibacter palustris sp. nov., novel members of Usitatibacteraceae fam. nov. within the order Nitrosomonadales isolated from soil.</title>
        <authorList>
            <person name="Huber K.J."/>
            <person name="Neumann-Schaal M."/>
            <person name="Geppert A."/>
            <person name="Luckner M."/>
            <person name="Wanner G."/>
            <person name="Overmann J."/>
        </authorList>
    </citation>
    <scope>NUCLEOTIDE SEQUENCE [LARGE SCALE GENOMIC DNA]</scope>
    <source>
        <strain evidence="4 5">Swamp67</strain>
    </source>
</reference>
<dbReference type="KEGG" id="upl:DSM104440_03766"/>
<dbReference type="AlphaFoldDB" id="A0A6M4HAU7"/>
<feature type="transmembrane region" description="Helical" evidence="2">
    <location>
        <begin position="21"/>
        <end position="43"/>
    </location>
</feature>
<evidence type="ECO:0000256" key="2">
    <source>
        <dbReference type="SAM" id="Phobius"/>
    </source>
</evidence>
<feature type="compositionally biased region" description="Low complexity" evidence="1">
    <location>
        <begin position="141"/>
        <end position="152"/>
    </location>
</feature>
<keyword evidence="2" id="KW-1133">Transmembrane helix</keyword>
<dbReference type="GO" id="GO:0042834">
    <property type="term" value="F:peptidoglycan binding"/>
    <property type="evidence" value="ECO:0007669"/>
    <property type="project" value="InterPro"/>
</dbReference>
<proteinExistence type="predicted"/>
<keyword evidence="2" id="KW-0472">Membrane</keyword>
<feature type="compositionally biased region" description="Basic and acidic residues" evidence="1">
    <location>
        <begin position="76"/>
        <end position="95"/>
    </location>
</feature>
<gene>
    <name evidence="4" type="primary">ftsN</name>
    <name evidence="4" type="ORF">DSM104440_03766</name>
</gene>